<gene>
    <name evidence="1" type="ORF">ACI43T_01720</name>
</gene>
<comment type="caution">
    <text evidence="1">The sequence shown here is derived from an EMBL/GenBank/DDBJ whole genome shotgun (WGS) entry which is preliminary data.</text>
</comment>
<name>A0ABW8Q0Z0_9NEIS</name>
<dbReference type="SUPFAM" id="SSF56672">
    <property type="entry name" value="DNA/RNA polymerases"/>
    <property type="match status" value="1"/>
</dbReference>
<dbReference type="InterPro" id="IPR043502">
    <property type="entry name" value="DNA/RNA_pol_sf"/>
</dbReference>
<evidence type="ECO:0000313" key="1">
    <source>
        <dbReference type="EMBL" id="MFK7641221.1"/>
    </source>
</evidence>
<dbReference type="EMBL" id="JBJGEB010000001">
    <property type="protein sequence ID" value="MFK7641221.1"/>
    <property type="molecule type" value="Genomic_DNA"/>
</dbReference>
<proteinExistence type="predicted"/>
<reference evidence="1 2" key="1">
    <citation type="submission" date="2024-11" db="EMBL/GenBank/DDBJ databases">
        <authorList>
            <person name="Mikucki A.G."/>
            <person name="Kahler C.M."/>
        </authorList>
    </citation>
    <scope>NUCLEOTIDE SEQUENCE [LARGE SCALE GENOMIC DNA]</scope>
    <source>
        <strain evidence="1 2">EXNM717</strain>
    </source>
</reference>
<protein>
    <submittedName>
        <fullName evidence="1">Uncharacterized protein</fullName>
    </submittedName>
</protein>
<accession>A0ABW8Q0Z0</accession>
<dbReference type="RefSeq" id="WP_405385391.1">
    <property type="nucleotide sequence ID" value="NZ_JBJGEB010000001.1"/>
</dbReference>
<organism evidence="1 2">
    <name type="scientific">Neisseria oralis</name>
    <dbReference type="NCBI Taxonomy" id="1107316"/>
    <lineage>
        <taxon>Bacteria</taxon>
        <taxon>Pseudomonadati</taxon>
        <taxon>Pseudomonadota</taxon>
        <taxon>Betaproteobacteria</taxon>
        <taxon>Neisseriales</taxon>
        <taxon>Neisseriaceae</taxon>
        <taxon>Neisseria</taxon>
    </lineage>
</organism>
<keyword evidence="2" id="KW-1185">Reference proteome</keyword>
<sequence length="46" mass="5084">MLEVPEAKLDLVKEKLPQIMAKVNEGMLKVPLVAEVGVGTNWEKAH</sequence>
<evidence type="ECO:0000313" key="2">
    <source>
        <dbReference type="Proteomes" id="UP001621964"/>
    </source>
</evidence>
<dbReference type="Proteomes" id="UP001621964">
    <property type="component" value="Unassembled WGS sequence"/>
</dbReference>
<dbReference type="Gene3D" id="3.30.70.370">
    <property type="match status" value="1"/>
</dbReference>